<evidence type="ECO:0000313" key="3">
    <source>
        <dbReference type="Proteomes" id="UP000285301"/>
    </source>
</evidence>
<dbReference type="STRING" id="1965070.A0A3S3NP88"/>
<evidence type="ECO:0000256" key="1">
    <source>
        <dbReference type="SAM" id="MobiDB-lite"/>
    </source>
</evidence>
<dbReference type="PANTHER" id="PTHR38681">
    <property type="entry name" value="RETROVIRUS-RELATED POL POLYPROTEIN FROM TRANSPOSON 412-LIKE PROTEIN-RELATED"/>
    <property type="match status" value="1"/>
</dbReference>
<dbReference type="EMBL" id="NCKU01017078">
    <property type="protein sequence ID" value="RWR99061.1"/>
    <property type="molecule type" value="Genomic_DNA"/>
</dbReference>
<dbReference type="AlphaFoldDB" id="A0A3S3NP88"/>
<comment type="caution">
    <text evidence="2">The sequence shown here is derived from an EMBL/GenBank/DDBJ whole genome shotgun (WGS) entry which is preliminary data.</text>
</comment>
<reference evidence="2 3" key="1">
    <citation type="journal article" date="2018" name="Gigascience">
        <title>Genomes of trombidid mites reveal novel predicted allergens and laterally-transferred genes associated with secondary metabolism.</title>
        <authorList>
            <person name="Dong X."/>
            <person name="Chaisiri K."/>
            <person name="Xia D."/>
            <person name="Armstrong S.D."/>
            <person name="Fang Y."/>
            <person name="Donnelly M.J."/>
            <person name="Kadowaki T."/>
            <person name="McGarry J.W."/>
            <person name="Darby A.C."/>
            <person name="Makepeace B.L."/>
        </authorList>
    </citation>
    <scope>NUCLEOTIDE SEQUENCE [LARGE SCALE GENOMIC DNA]</scope>
    <source>
        <strain evidence="2">UoL-WK</strain>
    </source>
</reference>
<sequence>MSGLLPHPTSDHSSCKIFLPKELRSCSHVFIRDDKVKSPLQNAYLGPYKVESRTEKNFVLRINNRRSNISIDRLKPAFIENDIKSHEFTHYAQNTQSPNKENNKLPKTHYTIWAP</sequence>
<accession>A0A3S3NP88</accession>
<name>A0A3S3NP88_9ACAR</name>
<dbReference type="PANTHER" id="PTHR38681:SF1">
    <property type="entry name" value="RETROVIRUS-RELATED POL POLYPROTEIN FROM TRANSPOSON 412-LIKE PROTEIN"/>
    <property type="match status" value="1"/>
</dbReference>
<proteinExistence type="predicted"/>
<gene>
    <name evidence="2" type="ORF">B4U79_05687</name>
</gene>
<dbReference type="OrthoDB" id="6515561at2759"/>
<organism evidence="2 3">
    <name type="scientific">Dinothrombium tinctorium</name>
    <dbReference type="NCBI Taxonomy" id="1965070"/>
    <lineage>
        <taxon>Eukaryota</taxon>
        <taxon>Metazoa</taxon>
        <taxon>Ecdysozoa</taxon>
        <taxon>Arthropoda</taxon>
        <taxon>Chelicerata</taxon>
        <taxon>Arachnida</taxon>
        <taxon>Acari</taxon>
        <taxon>Acariformes</taxon>
        <taxon>Trombidiformes</taxon>
        <taxon>Prostigmata</taxon>
        <taxon>Anystina</taxon>
        <taxon>Parasitengona</taxon>
        <taxon>Trombidioidea</taxon>
        <taxon>Trombidiidae</taxon>
        <taxon>Dinothrombium</taxon>
    </lineage>
</organism>
<feature type="non-terminal residue" evidence="2">
    <location>
        <position position="115"/>
    </location>
</feature>
<protein>
    <submittedName>
        <fullName evidence="2">Uncharacterized protein</fullName>
    </submittedName>
</protein>
<keyword evidence="3" id="KW-1185">Reference proteome</keyword>
<feature type="region of interest" description="Disordered" evidence="1">
    <location>
        <begin position="92"/>
        <end position="115"/>
    </location>
</feature>
<dbReference type="Proteomes" id="UP000285301">
    <property type="component" value="Unassembled WGS sequence"/>
</dbReference>
<evidence type="ECO:0000313" key="2">
    <source>
        <dbReference type="EMBL" id="RWR99061.1"/>
    </source>
</evidence>